<protein>
    <recommendedName>
        <fullName evidence="8">Methyltransferase</fullName>
        <ecNumber evidence="8">2.1.1.-</ecNumber>
    </recommendedName>
</protein>
<dbReference type="Proteomes" id="UP000004217">
    <property type="component" value="Unassembled WGS sequence"/>
</dbReference>
<evidence type="ECO:0000256" key="4">
    <source>
        <dbReference type="ARBA" id="ARBA00022691"/>
    </source>
</evidence>
<dbReference type="PRINTS" id="PR00508">
    <property type="entry name" value="S21N4MTFRASE"/>
</dbReference>
<keyword evidence="5" id="KW-0680">Restriction system</keyword>
<feature type="region of interest" description="Disordered" evidence="9">
    <location>
        <begin position="217"/>
        <end position="238"/>
    </location>
</feature>
<evidence type="ECO:0000256" key="7">
    <source>
        <dbReference type="ARBA" id="ARBA00049120"/>
    </source>
</evidence>
<dbReference type="PANTHER" id="PTHR13370">
    <property type="entry name" value="RNA METHYLASE-RELATED"/>
    <property type="match status" value="1"/>
</dbReference>
<dbReference type="EMBL" id="AGBF01000019">
    <property type="protein sequence ID" value="EGX60133.1"/>
    <property type="molecule type" value="Genomic_DNA"/>
</dbReference>
<evidence type="ECO:0000256" key="3">
    <source>
        <dbReference type="ARBA" id="ARBA00022679"/>
    </source>
</evidence>
<dbReference type="GO" id="GO:0005737">
    <property type="term" value="C:cytoplasm"/>
    <property type="evidence" value="ECO:0007669"/>
    <property type="project" value="TreeGrafter"/>
</dbReference>
<dbReference type="InterPro" id="IPR017985">
    <property type="entry name" value="MeTrfase_CN4_CS"/>
</dbReference>
<keyword evidence="6" id="KW-0238">DNA-binding</keyword>
<evidence type="ECO:0000256" key="8">
    <source>
        <dbReference type="RuleBase" id="RU362026"/>
    </source>
</evidence>
<dbReference type="PATRIC" id="fig|700597.3.peg.1838"/>
<dbReference type="PROSITE" id="PS00093">
    <property type="entry name" value="N4_MTASE"/>
    <property type="match status" value="1"/>
</dbReference>
<keyword evidence="4" id="KW-0949">S-adenosyl-L-methionine</keyword>
<dbReference type="GO" id="GO:0003677">
    <property type="term" value="F:DNA binding"/>
    <property type="evidence" value="ECO:0007669"/>
    <property type="project" value="UniProtKB-KW"/>
</dbReference>
<proteinExistence type="inferred from homology"/>
<evidence type="ECO:0000256" key="9">
    <source>
        <dbReference type="SAM" id="MobiDB-lite"/>
    </source>
</evidence>
<dbReference type="OrthoDB" id="9773060at2"/>
<dbReference type="AlphaFoldDB" id="G2G8R8"/>
<name>G2G8R8_9ACTN</name>
<comment type="caution">
    <text evidence="11">The sequence shown here is derived from an EMBL/GenBank/DDBJ whole genome shotgun (WGS) entry which is preliminary data.</text>
</comment>
<comment type="catalytic activity">
    <reaction evidence="7">
        <text>a 2'-deoxycytidine in DNA + S-adenosyl-L-methionine = an N(4)-methyl-2'-deoxycytidine in DNA + S-adenosyl-L-homocysteine + H(+)</text>
        <dbReference type="Rhea" id="RHEA:16857"/>
        <dbReference type="Rhea" id="RHEA-COMP:11369"/>
        <dbReference type="Rhea" id="RHEA-COMP:13674"/>
        <dbReference type="ChEBI" id="CHEBI:15378"/>
        <dbReference type="ChEBI" id="CHEBI:57856"/>
        <dbReference type="ChEBI" id="CHEBI:59789"/>
        <dbReference type="ChEBI" id="CHEBI:85452"/>
        <dbReference type="ChEBI" id="CHEBI:137933"/>
        <dbReference type="EC" id="2.1.1.113"/>
    </reaction>
</comment>
<feature type="region of interest" description="Disordered" evidence="9">
    <location>
        <begin position="96"/>
        <end position="118"/>
    </location>
</feature>
<accession>G2G8R8</accession>
<dbReference type="InterPro" id="IPR002941">
    <property type="entry name" value="DNA_methylase_N4/N6"/>
</dbReference>
<dbReference type="GO" id="GO:0008170">
    <property type="term" value="F:N-methyltransferase activity"/>
    <property type="evidence" value="ECO:0007669"/>
    <property type="project" value="InterPro"/>
</dbReference>
<organism evidence="11 12">
    <name type="scientific">Streptomyces zinciresistens K42</name>
    <dbReference type="NCBI Taxonomy" id="700597"/>
    <lineage>
        <taxon>Bacteria</taxon>
        <taxon>Bacillati</taxon>
        <taxon>Actinomycetota</taxon>
        <taxon>Actinomycetes</taxon>
        <taxon>Kitasatosporales</taxon>
        <taxon>Streptomycetaceae</taxon>
        <taxon>Streptomyces</taxon>
    </lineage>
</organism>
<keyword evidence="2 11" id="KW-0489">Methyltransferase</keyword>
<dbReference type="CDD" id="cd02440">
    <property type="entry name" value="AdoMet_MTases"/>
    <property type="match status" value="1"/>
</dbReference>
<feature type="domain" description="DNA methylase N-4/N-6" evidence="10">
    <location>
        <begin position="33"/>
        <end position="313"/>
    </location>
</feature>
<feature type="compositionally biased region" description="Polar residues" evidence="9">
    <location>
        <begin position="217"/>
        <end position="228"/>
    </location>
</feature>
<sequence>MKSPAEYYRDEQVTLLLGDALTTLRTLPDASLDCIVTSPPYFGLRDYGTPGQYGLEPTPGAYVEQLRAVFAEARRVLADDGTLWLNLGDSYAYPPGSAGRQGKGQRGGRAFTAESRPGTRAVPPKNLLMIPARVAIALQDDGWTLRSEIVWAKRNLMPESVRDRPTQAHEMVYLLTKGPRYWYDADAIREASASAAQEPHNQRYARQYEAHTARAATTGQPGNVNNIGIHSRPGKSGRNARTVWTISQTPNPQAHFATFPIELPMRCIKAGCRPGGTVLDPFSGSGTTGAAARQLGRRYVGIDLNPAYHDLARERFAQGVINLPA</sequence>
<dbReference type="PANTHER" id="PTHR13370:SF3">
    <property type="entry name" value="TRNA (GUANINE(10)-N2)-METHYLTRANSFERASE HOMOLOG"/>
    <property type="match status" value="1"/>
</dbReference>
<dbReference type="SUPFAM" id="SSF53335">
    <property type="entry name" value="S-adenosyl-L-methionine-dependent methyltransferases"/>
    <property type="match status" value="1"/>
</dbReference>
<dbReference type="InterPro" id="IPR001091">
    <property type="entry name" value="RM_Methyltransferase"/>
</dbReference>
<evidence type="ECO:0000256" key="2">
    <source>
        <dbReference type="ARBA" id="ARBA00022603"/>
    </source>
</evidence>
<evidence type="ECO:0000256" key="1">
    <source>
        <dbReference type="ARBA" id="ARBA00010203"/>
    </source>
</evidence>
<dbReference type="RefSeq" id="WP_007493656.1">
    <property type="nucleotide sequence ID" value="NZ_AGBF01000019.1"/>
</dbReference>
<reference evidence="11 12" key="1">
    <citation type="submission" date="2011-08" db="EMBL/GenBank/DDBJ databases">
        <authorList>
            <person name="Lin Y."/>
            <person name="Hao X."/>
            <person name="Johnstone L."/>
            <person name="Miller S.J."/>
            <person name="Wei G."/>
            <person name="Rensing C."/>
        </authorList>
    </citation>
    <scope>NUCLEOTIDE SEQUENCE [LARGE SCALE GENOMIC DNA]</scope>
    <source>
        <strain evidence="11 12">K42</strain>
    </source>
</reference>
<dbReference type="GO" id="GO:0032259">
    <property type="term" value="P:methylation"/>
    <property type="evidence" value="ECO:0007669"/>
    <property type="project" value="UniProtKB-KW"/>
</dbReference>
<dbReference type="InterPro" id="IPR029063">
    <property type="entry name" value="SAM-dependent_MTases_sf"/>
</dbReference>
<dbReference type="GO" id="GO:0009307">
    <property type="term" value="P:DNA restriction-modification system"/>
    <property type="evidence" value="ECO:0007669"/>
    <property type="project" value="UniProtKB-KW"/>
</dbReference>
<evidence type="ECO:0000256" key="5">
    <source>
        <dbReference type="ARBA" id="ARBA00022747"/>
    </source>
</evidence>
<dbReference type="Gene3D" id="3.40.50.150">
    <property type="entry name" value="Vaccinia Virus protein VP39"/>
    <property type="match status" value="1"/>
</dbReference>
<evidence type="ECO:0000256" key="6">
    <source>
        <dbReference type="ARBA" id="ARBA00023125"/>
    </source>
</evidence>
<keyword evidence="12" id="KW-1185">Reference proteome</keyword>
<comment type="similarity">
    <text evidence="1">Belongs to the N(4)/N(6)-methyltransferase family. N(4) subfamily.</text>
</comment>
<dbReference type="Pfam" id="PF01555">
    <property type="entry name" value="N6_N4_Mtase"/>
    <property type="match status" value="1"/>
</dbReference>
<gene>
    <name evidence="11" type="ORF">SZN_09431</name>
</gene>
<dbReference type="EC" id="2.1.1.-" evidence="8"/>
<evidence type="ECO:0000313" key="12">
    <source>
        <dbReference type="Proteomes" id="UP000004217"/>
    </source>
</evidence>
<evidence type="ECO:0000259" key="10">
    <source>
        <dbReference type="Pfam" id="PF01555"/>
    </source>
</evidence>
<evidence type="ECO:0000313" key="11">
    <source>
        <dbReference type="EMBL" id="EGX60133.1"/>
    </source>
</evidence>
<dbReference type="GO" id="GO:0015667">
    <property type="term" value="F:site-specific DNA-methyltransferase (cytosine-N4-specific) activity"/>
    <property type="evidence" value="ECO:0007669"/>
    <property type="project" value="UniProtKB-EC"/>
</dbReference>
<keyword evidence="3" id="KW-0808">Transferase</keyword>